<dbReference type="EMBL" id="CP001016">
    <property type="protein sequence ID" value="ACB96943.1"/>
    <property type="molecule type" value="Genomic_DNA"/>
</dbReference>
<sequence>MSYLAPPPMPYPVIVTKDVGGYVSEYQAQTELYRTTAREVRLHECRSACTLALSLPNVCVYHDSVLKFHLAYDPRNHQSNYGVSQQLFSSYPAPVQARLGGLTRDYRVLRGAELIALGIRDCDAPRGPHPAEPKIMLASAAPARTTLSNAPHQPGSEDTLSSLYNGVMSALGIGEDSASRNNYAPVRARPQPLPAQPGLLSAQVPVPPTRPIEIGTQLAAVRTDNVETGNSNMDGLQGVGFEAPSPPRRPDLNDLAYTVSVSLPQVMRGAQPILPAAFVSYADLARARDRFASAPSLIAIKDVSAHELLFTPSDL</sequence>
<dbReference type="AlphaFoldDB" id="B2IEK1"/>
<protein>
    <submittedName>
        <fullName evidence="1">Uncharacterized protein</fullName>
    </submittedName>
</protein>
<dbReference type="HOGENOM" id="CLU_1085070_0_0_5"/>
<accession>B2IEK1</accession>
<name>B2IEK1_BEII9</name>
<reference evidence="1 2" key="2">
    <citation type="journal article" date="2010" name="J. Bacteriol.">
        <title>Complete genome sequence of Beijerinckia indica subsp. indica.</title>
        <authorList>
            <person name="Tamas I."/>
            <person name="Dedysh S.N."/>
            <person name="Liesack W."/>
            <person name="Stott M.B."/>
            <person name="Alam M."/>
            <person name="Murrell J.C."/>
            <person name="Dunfield P.F."/>
        </authorList>
    </citation>
    <scope>NUCLEOTIDE SEQUENCE [LARGE SCALE GENOMIC DNA]</scope>
    <source>
        <strain evidence="2">ATCC 9039 / DSM 1715 / NCIMB 8712</strain>
    </source>
</reference>
<gene>
    <name evidence="1" type="ordered locus">Bind_3386</name>
</gene>
<organism evidence="1 2">
    <name type="scientific">Beijerinckia indica subsp. indica (strain ATCC 9039 / DSM 1715 / NCIMB 8712)</name>
    <dbReference type="NCBI Taxonomy" id="395963"/>
    <lineage>
        <taxon>Bacteria</taxon>
        <taxon>Pseudomonadati</taxon>
        <taxon>Pseudomonadota</taxon>
        <taxon>Alphaproteobacteria</taxon>
        <taxon>Hyphomicrobiales</taxon>
        <taxon>Beijerinckiaceae</taxon>
        <taxon>Beijerinckia</taxon>
    </lineage>
</organism>
<dbReference type="KEGG" id="bid:Bind_3386"/>
<dbReference type="eggNOG" id="ENOG502ZWNP">
    <property type="taxonomic scope" value="Bacteria"/>
</dbReference>
<keyword evidence="2" id="KW-1185">Reference proteome</keyword>
<dbReference type="Proteomes" id="UP000001695">
    <property type="component" value="Chromosome"/>
</dbReference>
<reference evidence="2" key="1">
    <citation type="submission" date="2008-03" db="EMBL/GenBank/DDBJ databases">
        <title>Complete sequence of chromosome of Beijerinckia indica subsp. indica ATCC 9039.</title>
        <authorList>
            <consortium name="US DOE Joint Genome Institute"/>
            <person name="Copeland A."/>
            <person name="Lucas S."/>
            <person name="Lapidus A."/>
            <person name="Glavina del Rio T."/>
            <person name="Dalin E."/>
            <person name="Tice H."/>
            <person name="Bruce D."/>
            <person name="Goodwin L."/>
            <person name="Pitluck S."/>
            <person name="LaButti K."/>
            <person name="Schmutz J."/>
            <person name="Larimer F."/>
            <person name="Land M."/>
            <person name="Hauser L."/>
            <person name="Kyrpides N."/>
            <person name="Mikhailova N."/>
            <person name="Dunfield P.F."/>
            <person name="Dedysh S.N."/>
            <person name="Liesack W."/>
            <person name="Saw J.H."/>
            <person name="Alam M."/>
            <person name="Chen Y."/>
            <person name="Murrell J.C."/>
            <person name="Richardson P."/>
        </authorList>
    </citation>
    <scope>NUCLEOTIDE SEQUENCE [LARGE SCALE GENOMIC DNA]</scope>
    <source>
        <strain evidence="2">ATCC 9039 / DSM 1715 / NCIMB 8712</strain>
    </source>
</reference>
<evidence type="ECO:0000313" key="2">
    <source>
        <dbReference type="Proteomes" id="UP000001695"/>
    </source>
</evidence>
<dbReference type="RefSeq" id="WP_012386291.1">
    <property type="nucleotide sequence ID" value="NC_010581.1"/>
</dbReference>
<evidence type="ECO:0000313" key="1">
    <source>
        <dbReference type="EMBL" id="ACB96943.1"/>
    </source>
</evidence>
<proteinExistence type="predicted"/>